<dbReference type="Pfam" id="PF12631">
    <property type="entry name" value="MnmE_helical"/>
    <property type="match status" value="1"/>
</dbReference>
<evidence type="ECO:0000256" key="4">
    <source>
        <dbReference type="ARBA" id="ARBA00022723"/>
    </source>
</evidence>
<dbReference type="Proteomes" id="UP000223759">
    <property type="component" value="Unassembled WGS sequence"/>
</dbReference>
<keyword evidence="14" id="KW-1185">Reference proteome</keyword>
<reference evidence="13 14" key="1">
    <citation type="submission" date="2017-01" db="EMBL/GenBank/DDBJ databases">
        <authorList>
            <person name="Mah S.A."/>
            <person name="Swanson W.J."/>
            <person name="Moy G.W."/>
            <person name="Vacquier V.D."/>
        </authorList>
    </citation>
    <scope>NUCLEOTIDE SEQUENCE [LARGE SCALE GENOMIC DNA]</scope>
    <source>
        <strain evidence="13 14">M9</strain>
    </source>
</reference>
<keyword evidence="5 10" id="KW-0547">Nucleotide-binding</keyword>
<feature type="binding site" evidence="10">
    <location>
        <position position="244"/>
    </location>
    <ligand>
        <name>K(+)</name>
        <dbReference type="ChEBI" id="CHEBI:29103"/>
    </ligand>
</feature>
<dbReference type="InterPro" id="IPR027368">
    <property type="entry name" value="MnmE_dom2"/>
</dbReference>
<keyword evidence="9 10" id="KW-0342">GTP-binding</keyword>
<feature type="domain" description="TrmE-type G" evidence="12">
    <location>
        <begin position="215"/>
        <end position="370"/>
    </location>
</feature>
<dbReference type="AlphaFoldDB" id="A0A1R3VXG0"/>
<dbReference type="SUPFAM" id="SSF52540">
    <property type="entry name" value="P-loop containing nucleoside triphosphate hydrolases"/>
    <property type="match status" value="1"/>
</dbReference>
<dbReference type="PROSITE" id="PS51709">
    <property type="entry name" value="G_TRME"/>
    <property type="match status" value="1"/>
</dbReference>
<evidence type="ECO:0000256" key="10">
    <source>
        <dbReference type="HAMAP-Rule" id="MF_00379"/>
    </source>
</evidence>
<protein>
    <recommendedName>
        <fullName evidence="10">tRNA modification GTPase MnmE</fullName>
        <ecNumber evidence="10">3.6.-.-</ecNumber>
    </recommendedName>
</protein>
<dbReference type="GO" id="GO:0046872">
    <property type="term" value="F:metal ion binding"/>
    <property type="evidence" value="ECO:0007669"/>
    <property type="project" value="UniProtKB-KW"/>
</dbReference>
<feature type="binding site" evidence="10">
    <location>
        <begin position="244"/>
        <end position="250"/>
    </location>
    <ligand>
        <name>GTP</name>
        <dbReference type="ChEBI" id="CHEBI:37565"/>
    </ligand>
</feature>
<keyword evidence="7 10" id="KW-0460">Magnesium</keyword>
<dbReference type="Gene3D" id="3.30.1360.120">
    <property type="entry name" value="Probable tRNA modification gtpase trme, domain 1"/>
    <property type="match status" value="1"/>
</dbReference>
<dbReference type="FunFam" id="3.40.50.300:FF:001376">
    <property type="entry name" value="tRNA modification GTPase MnmE"/>
    <property type="match status" value="1"/>
</dbReference>
<dbReference type="InterPro" id="IPR031168">
    <property type="entry name" value="G_TrmE"/>
</dbReference>
<dbReference type="InterPro" id="IPR025867">
    <property type="entry name" value="MnmE_helical"/>
</dbReference>
<dbReference type="GO" id="GO:0002098">
    <property type="term" value="P:tRNA wobble uridine modification"/>
    <property type="evidence" value="ECO:0007669"/>
    <property type="project" value="TreeGrafter"/>
</dbReference>
<dbReference type="STRING" id="233100.SAMN05216526_1136"/>
<dbReference type="GO" id="GO:0030488">
    <property type="term" value="P:tRNA methylation"/>
    <property type="evidence" value="ECO:0007669"/>
    <property type="project" value="TreeGrafter"/>
</dbReference>
<feature type="binding site" evidence="10">
    <location>
        <position position="23"/>
    </location>
    <ligand>
        <name>(6S)-5-formyl-5,6,7,8-tetrahydrofolate</name>
        <dbReference type="ChEBI" id="CHEBI:57457"/>
    </ligand>
</feature>
<dbReference type="EMBL" id="FTPK01000002">
    <property type="protein sequence ID" value="SIT69674.1"/>
    <property type="molecule type" value="Genomic_DNA"/>
</dbReference>
<feature type="binding site" evidence="10">
    <location>
        <position position="225"/>
    </location>
    <ligand>
        <name>K(+)</name>
        <dbReference type="ChEBI" id="CHEBI:29103"/>
    </ligand>
</feature>
<evidence type="ECO:0000256" key="8">
    <source>
        <dbReference type="ARBA" id="ARBA00022958"/>
    </source>
</evidence>
<name>A0A1R3VXG0_9GAMM</name>
<comment type="cofactor">
    <cofactor evidence="10">
        <name>K(+)</name>
        <dbReference type="ChEBI" id="CHEBI:29103"/>
    </cofactor>
    <text evidence="10">Binds 1 potassium ion per subunit.</text>
</comment>
<dbReference type="InterPro" id="IPR018948">
    <property type="entry name" value="GTP-bd_TrmE_N"/>
</dbReference>
<comment type="caution">
    <text evidence="10">Lacks conserved residue(s) required for the propagation of feature annotation.</text>
</comment>
<comment type="subcellular location">
    <subcellularLocation>
        <location evidence="10">Cytoplasm</location>
    </subcellularLocation>
</comment>
<evidence type="ECO:0000256" key="11">
    <source>
        <dbReference type="RuleBase" id="RU003313"/>
    </source>
</evidence>
<evidence type="ECO:0000313" key="13">
    <source>
        <dbReference type="EMBL" id="SIT69674.1"/>
    </source>
</evidence>
<dbReference type="InterPro" id="IPR027266">
    <property type="entry name" value="TrmE/GcvT-like"/>
</dbReference>
<organism evidence="13 14">
    <name type="scientific">Ectothiorhodosinus mongolicus</name>
    <dbReference type="NCBI Taxonomy" id="233100"/>
    <lineage>
        <taxon>Bacteria</taxon>
        <taxon>Pseudomonadati</taxon>
        <taxon>Pseudomonadota</taxon>
        <taxon>Gammaproteobacteria</taxon>
        <taxon>Chromatiales</taxon>
        <taxon>Ectothiorhodospiraceae</taxon>
        <taxon>Ectothiorhodosinus</taxon>
    </lineage>
</organism>
<dbReference type="InterPro" id="IPR027417">
    <property type="entry name" value="P-loop_NTPase"/>
</dbReference>
<evidence type="ECO:0000313" key="14">
    <source>
        <dbReference type="Proteomes" id="UP000223759"/>
    </source>
</evidence>
<dbReference type="GO" id="GO:0005525">
    <property type="term" value="F:GTP binding"/>
    <property type="evidence" value="ECO:0007669"/>
    <property type="project" value="UniProtKB-UniRule"/>
</dbReference>
<evidence type="ECO:0000256" key="2">
    <source>
        <dbReference type="ARBA" id="ARBA00022490"/>
    </source>
</evidence>
<evidence type="ECO:0000256" key="9">
    <source>
        <dbReference type="ARBA" id="ARBA00023134"/>
    </source>
</evidence>
<feature type="binding site" evidence="10">
    <location>
        <position position="249"/>
    </location>
    <ligand>
        <name>K(+)</name>
        <dbReference type="ChEBI" id="CHEBI:29103"/>
    </ligand>
</feature>
<comment type="similarity">
    <text evidence="1 10 11">Belongs to the TRAFAC class TrmE-Era-EngA-EngB-Septin-like GTPase superfamily. TrmE GTPase family.</text>
</comment>
<dbReference type="Pfam" id="PF10396">
    <property type="entry name" value="TrmE_N"/>
    <property type="match status" value="1"/>
</dbReference>
<dbReference type="NCBIfam" id="NF003661">
    <property type="entry name" value="PRK05291.1-3"/>
    <property type="match status" value="1"/>
</dbReference>
<keyword evidence="2 10" id="KW-0963">Cytoplasm</keyword>
<feature type="binding site" evidence="10">
    <location>
        <position position="250"/>
    </location>
    <ligand>
        <name>Mg(2+)</name>
        <dbReference type="ChEBI" id="CHEBI:18420"/>
    </ligand>
</feature>
<keyword evidence="3 10" id="KW-0819">tRNA processing</keyword>
<evidence type="ECO:0000256" key="5">
    <source>
        <dbReference type="ARBA" id="ARBA00022741"/>
    </source>
</evidence>
<feature type="binding site" evidence="10">
    <location>
        <begin position="225"/>
        <end position="230"/>
    </location>
    <ligand>
        <name>GTP</name>
        <dbReference type="ChEBI" id="CHEBI:37565"/>
    </ligand>
</feature>
<feature type="binding site" evidence="10">
    <location>
        <position position="446"/>
    </location>
    <ligand>
        <name>(6S)-5-formyl-5,6,7,8-tetrahydrofolate</name>
        <dbReference type="ChEBI" id="CHEBI:57457"/>
    </ligand>
</feature>
<comment type="function">
    <text evidence="10">Exhibits a very high intrinsic GTPase hydrolysis rate. Involved in the addition of a carboxymethylaminomethyl (cmnm) group at the wobble position (U34) of certain tRNAs, forming tRNA-cmnm(5)s(2)U34.</text>
</comment>
<keyword evidence="6 10" id="KW-0378">Hydrolase</keyword>
<evidence type="ECO:0000256" key="3">
    <source>
        <dbReference type="ARBA" id="ARBA00022694"/>
    </source>
</evidence>
<dbReference type="InterPro" id="IPR006073">
    <property type="entry name" value="GTP-bd"/>
</dbReference>
<comment type="subunit">
    <text evidence="10">Homodimer. Heterotetramer of two MnmE and two MnmG subunits.</text>
</comment>
<feature type="binding site" evidence="10">
    <location>
        <position position="119"/>
    </location>
    <ligand>
        <name>(6S)-5-formyl-5,6,7,8-tetrahydrofolate</name>
        <dbReference type="ChEBI" id="CHEBI:57457"/>
    </ligand>
</feature>
<feature type="binding site" evidence="10">
    <location>
        <position position="246"/>
    </location>
    <ligand>
        <name>K(+)</name>
        <dbReference type="ChEBI" id="CHEBI:29103"/>
    </ligand>
</feature>
<dbReference type="InterPro" id="IPR005225">
    <property type="entry name" value="Small_GTP-bd"/>
</dbReference>
<evidence type="ECO:0000256" key="7">
    <source>
        <dbReference type="ARBA" id="ARBA00022842"/>
    </source>
</evidence>
<evidence type="ECO:0000259" key="12">
    <source>
        <dbReference type="PROSITE" id="PS51709"/>
    </source>
</evidence>
<feature type="binding site" evidence="10">
    <location>
        <position position="229"/>
    </location>
    <ligand>
        <name>Mg(2+)</name>
        <dbReference type="ChEBI" id="CHEBI:18420"/>
    </ligand>
</feature>
<dbReference type="CDD" id="cd14858">
    <property type="entry name" value="TrmE_N"/>
    <property type="match status" value="1"/>
</dbReference>
<dbReference type="GO" id="GO:0005829">
    <property type="term" value="C:cytosol"/>
    <property type="evidence" value="ECO:0007669"/>
    <property type="project" value="TreeGrafter"/>
</dbReference>
<dbReference type="InterPro" id="IPR004520">
    <property type="entry name" value="GTPase_MnmE"/>
</dbReference>
<dbReference type="EC" id="3.6.-.-" evidence="10"/>
<keyword evidence="8 10" id="KW-0630">Potassium</keyword>
<evidence type="ECO:0000256" key="1">
    <source>
        <dbReference type="ARBA" id="ARBA00011043"/>
    </source>
</evidence>
<proteinExistence type="inferred from homology"/>
<evidence type="ECO:0000256" key="6">
    <source>
        <dbReference type="ARBA" id="ARBA00022801"/>
    </source>
</evidence>
<sequence length="446" mass="48517">MINRDTIVAIATPPGRGGVGIIRVSGPHVGHVAITVLGKLPTPRMALLSHFWDLQGETIDIGLSLFFPGPNSYTGEDVLEFQTHGSPIILDQLLKSVLDCGCRLARPGEFTERAFLNSRLDLTQAEAVADLIDAGSVAAAKSALRSLTGAFAERIEQLLEQLIGIRTHLEASMDFADEALELSSQAQLIRQFATLREHIDLTVQRAQQGVQLKEGARLVIAGQPNAGKSSLLNCLTDSQTAIVTDVAGTTRDILSQPLSLDGLPLHLIDTAGLRESTDPVESEGIRRAWQAIAQADAVLLVIDLTKGEQSEDQKIRSRLPTDVPVITVMNKCDQISPQKNTSTDPYLVYVSALTGEGIDTLRTRLKDLLHYSGEDAVFIARRRHLDALKRAAHHVEKAQQLTQDNAGLELAAEECRQAQLAFDEITGRFTTEDLLGRIFSDFCIGK</sequence>
<feature type="binding site" evidence="10">
    <location>
        <begin position="269"/>
        <end position="272"/>
    </location>
    <ligand>
        <name>GTP</name>
        <dbReference type="ChEBI" id="CHEBI:37565"/>
    </ligand>
</feature>
<dbReference type="PANTHER" id="PTHR42714:SF2">
    <property type="entry name" value="TRNA MODIFICATION GTPASE GTPBP3, MITOCHONDRIAL"/>
    <property type="match status" value="1"/>
</dbReference>
<dbReference type="HAMAP" id="MF_00379">
    <property type="entry name" value="GTPase_MnmE"/>
    <property type="match status" value="1"/>
</dbReference>
<dbReference type="GO" id="GO:0003924">
    <property type="term" value="F:GTPase activity"/>
    <property type="evidence" value="ECO:0007669"/>
    <property type="project" value="UniProtKB-UniRule"/>
</dbReference>
<gene>
    <name evidence="10" type="primary">mnmE</name>
    <name evidence="10" type="synonym">trmE</name>
    <name evidence="13" type="ORF">SAMN05216526_1136</name>
</gene>
<accession>A0A1R3VXG0</accession>
<keyword evidence="4 10" id="KW-0479">Metal-binding</keyword>
<dbReference type="Gene3D" id="1.20.120.430">
    <property type="entry name" value="tRNA modification GTPase MnmE domain 2"/>
    <property type="match status" value="1"/>
</dbReference>
<dbReference type="Pfam" id="PF01926">
    <property type="entry name" value="MMR_HSR1"/>
    <property type="match status" value="1"/>
</dbReference>
<dbReference type="Gene3D" id="3.40.50.300">
    <property type="entry name" value="P-loop containing nucleotide triphosphate hydrolases"/>
    <property type="match status" value="1"/>
</dbReference>
<dbReference type="NCBIfam" id="TIGR00450">
    <property type="entry name" value="mnmE_trmE_thdF"/>
    <property type="match status" value="1"/>
</dbReference>
<dbReference type="PANTHER" id="PTHR42714">
    <property type="entry name" value="TRNA MODIFICATION GTPASE GTPBP3"/>
    <property type="match status" value="1"/>
</dbReference>
<dbReference type="NCBIfam" id="TIGR00231">
    <property type="entry name" value="small_GTP"/>
    <property type="match status" value="1"/>
</dbReference>
<dbReference type="CDD" id="cd04164">
    <property type="entry name" value="trmE"/>
    <property type="match status" value="1"/>
</dbReference>
<feature type="binding site" evidence="10">
    <location>
        <position position="80"/>
    </location>
    <ligand>
        <name>(6S)-5-formyl-5,6,7,8-tetrahydrofolate</name>
        <dbReference type="ChEBI" id="CHEBI:57457"/>
    </ligand>
</feature>